<dbReference type="GO" id="GO:0003700">
    <property type="term" value="F:DNA-binding transcription factor activity"/>
    <property type="evidence" value="ECO:0007669"/>
    <property type="project" value="InterPro"/>
</dbReference>
<evidence type="ECO:0000256" key="7">
    <source>
        <dbReference type="ARBA" id="ARBA00023125"/>
    </source>
</evidence>
<dbReference type="InterPro" id="IPR011006">
    <property type="entry name" value="CheY-like_superfamily"/>
</dbReference>
<keyword evidence="5" id="KW-0902">Two-component regulatory system</keyword>
<evidence type="ECO:0000256" key="1">
    <source>
        <dbReference type="ARBA" id="ARBA00004123"/>
    </source>
</evidence>
<evidence type="ECO:0000256" key="6">
    <source>
        <dbReference type="ARBA" id="ARBA00023015"/>
    </source>
</evidence>
<comment type="subcellular location">
    <subcellularLocation>
        <location evidence="1">Nucleus</location>
    </subcellularLocation>
</comment>
<sequence length="719" mass="78902">MTVEQGIVDSNIDQFPIGMRVLAVDDDPTCLLLLETLLRRCQYNGFDYWRVILIGTAGSSKVIAFVLLVTTTGQAITALNMLRENKNNFDVVISDVHMPDMDGFKLLELVGLEMDLPVIMLSANGDPKLVMKGITHGACDYLLKPVRIEELKNIWQHVIRRRKCDNKDRNSSDNRDKPNQGSSEATPDQKLNKKRKDQNEDEDEDRDENENENEDPATQKKARVVWSVELHRKFVAAVNQLGIDKAVPKKILDLMNVEKLTRENKYRLYLKRISTVANQQANMVAALGSSDASYLQMNSMSGLGLHNLAGSGQFHNTPFRSLPSSGMLSRLNSPAVLGIRGLPSPGVIRLGHVQSAPHSANGLSHFQTVGHPGNNGNILQGMPMSLELDQIQSNKGVNYVRELPTHLDDTASFPISSGSTDMKIIAGSSNSPFVGVSNKPLMLEGHGQGLQDGQKFGNQSSLAAGALDPGYSSHFPDHGRCNDNWSNAVQSNGVQSNSFTLNDCFKQSTLHPSAIRDSMSAMALQSRNNHCDISSISTLPIHLQDSKADLQCQVAAVSRDAGQIINNGPLGWDDHRQDDPYHANGISNSINSAIPNGNGSLIGRSLDNMISQRTRSFSSAGQSNFIDTSLMKHNEVESSAMETLVRSKDGYLMGQQKPQDSYVSNNFGSLEDFENALFLGPEEQLFSALLMTLRLSRDPTLKKRTIVPTKKSAPTVIID</sequence>
<dbReference type="PANTHER" id="PTHR43874">
    <property type="entry name" value="TWO-COMPONENT RESPONSE REGULATOR"/>
    <property type="match status" value="1"/>
</dbReference>
<evidence type="ECO:0000256" key="5">
    <source>
        <dbReference type="ARBA" id="ARBA00023012"/>
    </source>
</evidence>
<comment type="similarity">
    <text evidence="2">Belongs to the ARR family. Type-B subfamily.</text>
</comment>
<dbReference type="InterPro" id="IPR006447">
    <property type="entry name" value="Myb_dom_plants"/>
</dbReference>
<dbReference type="CDD" id="cd17584">
    <property type="entry name" value="REC_typeB_ARR-like"/>
    <property type="match status" value="1"/>
</dbReference>
<feature type="compositionally biased region" description="Basic and acidic residues" evidence="12">
    <location>
        <begin position="165"/>
        <end position="178"/>
    </location>
</feature>
<proteinExistence type="inferred from homology"/>
<dbReference type="NCBIfam" id="TIGR01557">
    <property type="entry name" value="myb_SHAQKYF"/>
    <property type="match status" value="1"/>
</dbReference>
<organism evidence="14">
    <name type="scientific">Salix viminalis</name>
    <name type="common">Common osier</name>
    <name type="synonym">Basket willow</name>
    <dbReference type="NCBI Taxonomy" id="40686"/>
    <lineage>
        <taxon>Eukaryota</taxon>
        <taxon>Viridiplantae</taxon>
        <taxon>Streptophyta</taxon>
        <taxon>Embryophyta</taxon>
        <taxon>Tracheophyta</taxon>
        <taxon>Spermatophyta</taxon>
        <taxon>Magnoliopsida</taxon>
        <taxon>eudicotyledons</taxon>
        <taxon>Gunneridae</taxon>
        <taxon>Pentapetalae</taxon>
        <taxon>rosids</taxon>
        <taxon>fabids</taxon>
        <taxon>Malpighiales</taxon>
        <taxon>Salicaceae</taxon>
        <taxon>Saliceae</taxon>
        <taxon>Salix</taxon>
    </lineage>
</organism>
<keyword evidence="4" id="KW-0932">Cytokinin signaling pathway</keyword>
<protein>
    <recommendedName>
        <fullName evidence="13">Response regulatory domain-containing protein</fullName>
    </recommendedName>
</protein>
<feature type="compositionally biased region" description="Acidic residues" evidence="12">
    <location>
        <begin position="199"/>
        <end position="215"/>
    </location>
</feature>
<keyword evidence="3 11" id="KW-0597">Phosphoprotein</keyword>
<keyword evidence="9" id="KW-0804">Transcription</keyword>
<dbReference type="PROSITE" id="PS50110">
    <property type="entry name" value="RESPONSE_REGULATORY"/>
    <property type="match status" value="1"/>
</dbReference>
<dbReference type="GO" id="GO:0003677">
    <property type="term" value="F:DNA binding"/>
    <property type="evidence" value="ECO:0007669"/>
    <property type="project" value="UniProtKB-KW"/>
</dbReference>
<accession>A0A6N2N8Z3</accession>
<evidence type="ECO:0000256" key="12">
    <source>
        <dbReference type="SAM" id="MobiDB-lite"/>
    </source>
</evidence>
<evidence type="ECO:0000256" key="3">
    <source>
        <dbReference type="ARBA" id="ARBA00022553"/>
    </source>
</evidence>
<evidence type="ECO:0000256" key="8">
    <source>
        <dbReference type="ARBA" id="ARBA00023159"/>
    </source>
</evidence>
<keyword evidence="10" id="KW-0539">Nucleus</keyword>
<dbReference type="Pfam" id="PF00072">
    <property type="entry name" value="Response_reg"/>
    <property type="match status" value="1"/>
</dbReference>
<dbReference type="GO" id="GO:0009736">
    <property type="term" value="P:cytokinin-activated signaling pathway"/>
    <property type="evidence" value="ECO:0007669"/>
    <property type="project" value="UniProtKB-KW"/>
</dbReference>
<dbReference type="InterPro" id="IPR045279">
    <property type="entry name" value="ARR-like"/>
</dbReference>
<evidence type="ECO:0000313" key="14">
    <source>
        <dbReference type="EMBL" id="VFU63197.1"/>
    </source>
</evidence>
<dbReference type="InterPro" id="IPR009057">
    <property type="entry name" value="Homeodomain-like_sf"/>
</dbReference>
<dbReference type="PANTHER" id="PTHR43874:SF7">
    <property type="entry name" value="TWO-COMPONENT RESPONSE REGULATOR ARR10"/>
    <property type="match status" value="1"/>
</dbReference>
<reference evidence="14" key="1">
    <citation type="submission" date="2019-03" db="EMBL/GenBank/DDBJ databases">
        <authorList>
            <person name="Mank J."/>
            <person name="Almeida P."/>
        </authorList>
    </citation>
    <scope>NUCLEOTIDE SEQUENCE</scope>
    <source>
        <strain evidence="14">78183</strain>
    </source>
</reference>
<dbReference type="GO" id="GO:0005634">
    <property type="term" value="C:nucleus"/>
    <property type="evidence" value="ECO:0007669"/>
    <property type="project" value="UniProtKB-SubCell"/>
</dbReference>
<keyword evidence="6" id="KW-0805">Transcription regulation</keyword>
<feature type="domain" description="Response regulatory" evidence="13">
    <location>
        <begin position="20"/>
        <end position="159"/>
    </location>
</feature>
<keyword evidence="7" id="KW-0238">DNA-binding</keyword>
<dbReference type="GO" id="GO:0000160">
    <property type="term" value="P:phosphorelay signal transduction system"/>
    <property type="evidence" value="ECO:0007669"/>
    <property type="project" value="UniProtKB-KW"/>
</dbReference>
<dbReference type="AlphaFoldDB" id="A0A6N2N8Z3"/>
<dbReference type="InterPro" id="IPR001789">
    <property type="entry name" value="Sig_transdc_resp-reg_receiver"/>
</dbReference>
<evidence type="ECO:0000256" key="2">
    <source>
        <dbReference type="ARBA" id="ARBA00006015"/>
    </source>
</evidence>
<evidence type="ECO:0000256" key="4">
    <source>
        <dbReference type="ARBA" id="ARBA00022864"/>
    </source>
</evidence>
<dbReference type="InterPro" id="IPR017053">
    <property type="entry name" value="Response_reg_B-typ_pln"/>
</dbReference>
<evidence type="ECO:0000256" key="10">
    <source>
        <dbReference type="ARBA" id="ARBA00023242"/>
    </source>
</evidence>
<keyword evidence="8" id="KW-0010">Activator</keyword>
<dbReference type="PIRSF" id="PIRSF036392">
    <property type="entry name" value="RR_ARR_type-B"/>
    <property type="match status" value="1"/>
</dbReference>
<dbReference type="EMBL" id="CAADRP010002196">
    <property type="protein sequence ID" value="VFU63197.1"/>
    <property type="molecule type" value="Genomic_DNA"/>
</dbReference>
<feature type="region of interest" description="Disordered" evidence="12">
    <location>
        <begin position="164"/>
        <end position="220"/>
    </location>
</feature>
<evidence type="ECO:0000259" key="13">
    <source>
        <dbReference type="PROSITE" id="PS50110"/>
    </source>
</evidence>
<evidence type="ECO:0000256" key="11">
    <source>
        <dbReference type="PROSITE-ProRule" id="PRU00169"/>
    </source>
</evidence>
<dbReference type="Gene3D" id="3.40.50.2300">
    <property type="match status" value="1"/>
</dbReference>
<dbReference type="SUPFAM" id="SSF46689">
    <property type="entry name" value="Homeodomain-like"/>
    <property type="match status" value="1"/>
</dbReference>
<dbReference type="SUPFAM" id="SSF52172">
    <property type="entry name" value="CheY-like"/>
    <property type="match status" value="1"/>
</dbReference>
<dbReference type="FunFam" id="1.10.10.60:FF:000007">
    <property type="entry name" value="Two-component response regulator"/>
    <property type="match status" value="1"/>
</dbReference>
<dbReference type="Gene3D" id="1.10.10.60">
    <property type="entry name" value="Homeodomain-like"/>
    <property type="match status" value="1"/>
</dbReference>
<evidence type="ECO:0000256" key="9">
    <source>
        <dbReference type="ARBA" id="ARBA00023163"/>
    </source>
</evidence>
<dbReference type="SMART" id="SM00448">
    <property type="entry name" value="REC"/>
    <property type="match status" value="1"/>
</dbReference>
<feature type="modified residue" description="4-aspartylphosphate" evidence="11">
    <location>
        <position position="95"/>
    </location>
</feature>
<name>A0A6N2N8Z3_SALVM</name>
<gene>
    <name evidence="14" type="ORF">SVIM_LOCUS481033</name>
</gene>